<reference evidence="1" key="1">
    <citation type="journal article" date="2015" name="Nature">
        <title>Complex archaea that bridge the gap between prokaryotes and eukaryotes.</title>
        <authorList>
            <person name="Spang A."/>
            <person name="Saw J.H."/>
            <person name="Jorgensen S.L."/>
            <person name="Zaremba-Niedzwiedzka K."/>
            <person name="Martijn J."/>
            <person name="Lind A.E."/>
            <person name="van Eijk R."/>
            <person name="Schleper C."/>
            <person name="Guy L."/>
            <person name="Ettema T.J."/>
        </authorList>
    </citation>
    <scope>NUCLEOTIDE SEQUENCE</scope>
</reference>
<comment type="caution">
    <text evidence="1">The sequence shown here is derived from an EMBL/GenBank/DDBJ whole genome shotgun (WGS) entry which is preliminary data.</text>
</comment>
<accession>A0A0F9QH11</accession>
<proteinExistence type="predicted"/>
<organism evidence="1">
    <name type="scientific">marine sediment metagenome</name>
    <dbReference type="NCBI Taxonomy" id="412755"/>
    <lineage>
        <taxon>unclassified sequences</taxon>
        <taxon>metagenomes</taxon>
        <taxon>ecological metagenomes</taxon>
    </lineage>
</organism>
<sequence length="48" mass="5535">MERVSFSETDTFGEVNKILNLLIDAHNENEAYNAEVEEYNKSLEKGDK</sequence>
<dbReference type="EMBL" id="LAZR01001517">
    <property type="protein sequence ID" value="KKN43345.1"/>
    <property type="molecule type" value="Genomic_DNA"/>
</dbReference>
<protein>
    <submittedName>
        <fullName evidence="1">Uncharacterized protein</fullName>
    </submittedName>
</protein>
<name>A0A0F9QH11_9ZZZZ</name>
<dbReference type="AlphaFoldDB" id="A0A0F9QH11"/>
<gene>
    <name evidence="1" type="ORF">LCGC14_0704020</name>
</gene>
<evidence type="ECO:0000313" key="1">
    <source>
        <dbReference type="EMBL" id="KKN43345.1"/>
    </source>
</evidence>